<dbReference type="RefSeq" id="WP_304378147.1">
    <property type="nucleotide sequence ID" value="NZ_JAUOZU010000016.1"/>
</dbReference>
<proteinExistence type="predicted"/>
<evidence type="ECO:0000313" key="3">
    <source>
        <dbReference type="Proteomes" id="UP001174932"/>
    </source>
</evidence>
<comment type="caution">
    <text evidence="2">The sequence shown here is derived from an EMBL/GenBank/DDBJ whole genome shotgun (WGS) entry which is preliminary data.</text>
</comment>
<protein>
    <recommendedName>
        <fullName evidence="4">RDD family protein</fullName>
    </recommendedName>
</protein>
<reference evidence="2" key="2">
    <citation type="submission" date="2023-07" db="EMBL/GenBank/DDBJ databases">
        <authorList>
            <person name="Shen H."/>
        </authorList>
    </citation>
    <scope>NUCLEOTIDE SEQUENCE</scope>
    <source>
        <strain evidence="2">TNR-22</strain>
    </source>
</reference>
<feature type="transmembrane region" description="Helical" evidence="1">
    <location>
        <begin position="18"/>
        <end position="37"/>
    </location>
</feature>
<dbReference type="Proteomes" id="UP001174932">
    <property type="component" value="Unassembled WGS sequence"/>
</dbReference>
<keyword evidence="1" id="KW-0472">Membrane</keyword>
<organism evidence="2 3">
    <name type="scientific">Rhizobium alvei</name>
    <dbReference type="NCBI Taxonomy" id="1132659"/>
    <lineage>
        <taxon>Bacteria</taxon>
        <taxon>Pseudomonadati</taxon>
        <taxon>Pseudomonadota</taxon>
        <taxon>Alphaproteobacteria</taxon>
        <taxon>Hyphomicrobiales</taxon>
        <taxon>Rhizobiaceae</taxon>
        <taxon>Rhizobium/Agrobacterium group</taxon>
        <taxon>Rhizobium</taxon>
    </lineage>
</organism>
<keyword evidence="3" id="KW-1185">Reference proteome</keyword>
<reference evidence="2" key="1">
    <citation type="journal article" date="2015" name="Int. J. Syst. Evol. Microbiol.">
        <title>Rhizobium alvei sp. nov., isolated from a freshwater river.</title>
        <authorList>
            <person name="Sheu S.Y."/>
            <person name="Huang H.W."/>
            <person name="Young C.C."/>
            <person name="Chen W.M."/>
        </authorList>
    </citation>
    <scope>NUCLEOTIDE SEQUENCE</scope>
    <source>
        <strain evidence="2">TNR-22</strain>
    </source>
</reference>
<name>A0ABT8YRH8_9HYPH</name>
<gene>
    <name evidence="2" type="ORF">Q4481_19910</name>
</gene>
<feature type="transmembrane region" description="Helical" evidence="1">
    <location>
        <begin position="57"/>
        <end position="79"/>
    </location>
</feature>
<keyword evidence="1" id="KW-0812">Transmembrane</keyword>
<dbReference type="EMBL" id="JAUOZU010000016">
    <property type="protein sequence ID" value="MDO6966224.1"/>
    <property type="molecule type" value="Genomic_DNA"/>
</dbReference>
<evidence type="ECO:0008006" key="4">
    <source>
        <dbReference type="Google" id="ProtNLM"/>
    </source>
</evidence>
<keyword evidence="1" id="KW-1133">Transmembrane helix</keyword>
<evidence type="ECO:0000313" key="2">
    <source>
        <dbReference type="EMBL" id="MDO6966224.1"/>
    </source>
</evidence>
<accession>A0ABT8YRH8</accession>
<sequence length="87" mass="9478">MANNDPGNAPKTPATWRIVLAAILDFLTAFFAFGYLVGAMTGGLTEDGFQLNGWPALVVFALIIAYFVIGNRLFGGTLWKWILGARR</sequence>
<evidence type="ECO:0000256" key="1">
    <source>
        <dbReference type="SAM" id="Phobius"/>
    </source>
</evidence>